<organism evidence="4 5">
    <name type="scientific">Orchesella dallaii</name>
    <dbReference type="NCBI Taxonomy" id="48710"/>
    <lineage>
        <taxon>Eukaryota</taxon>
        <taxon>Metazoa</taxon>
        <taxon>Ecdysozoa</taxon>
        <taxon>Arthropoda</taxon>
        <taxon>Hexapoda</taxon>
        <taxon>Collembola</taxon>
        <taxon>Entomobryomorpha</taxon>
        <taxon>Entomobryoidea</taxon>
        <taxon>Orchesellidae</taxon>
        <taxon>Orchesellinae</taxon>
        <taxon>Orchesella</taxon>
    </lineage>
</organism>
<keyword evidence="1" id="KW-0863">Zinc-finger</keyword>
<protein>
    <recommendedName>
        <fullName evidence="3">C2H2-type domain-containing protein</fullName>
    </recommendedName>
</protein>
<feature type="compositionally biased region" description="Acidic residues" evidence="2">
    <location>
        <begin position="82"/>
        <end position="95"/>
    </location>
</feature>
<dbReference type="Proteomes" id="UP001642540">
    <property type="component" value="Unassembled WGS sequence"/>
</dbReference>
<keyword evidence="5" id="KW-1185">Reference proteome</keyword>
<keyword evidence="1" id="KW-0479">Metal-binding</keyword>
<dbReference type="SMART" id="SM00355">
    <property type="entry name" value="ZnF_C2H2"/>
    <property type="match status" value="2"/>
</dbReference>
<dbReference type="EMBL" id="CAXLJM020000119">
    <property type="protein sequence ID" value="CAL8137733.1"/>
    <property type="molecule type" value="Genomic_DNA"/>
</dbReference>
<keyword evidence="1" id="KW-0862">Zinc</keyword>
<evidence type="ECO:0000313" key="5">
    <source>
        <dbReference type="Proteomes" id="UP001642540"/>
    </source>
</evidence>
<evidence type="ECO:0000313" key="4">
    <source>
        <dbReference type="EMBL" id="CAL8137733.1"/>
    </source>
</evidence>
<gene>
    <name evidence="4" type="ORF">ODALV1_LOCUS27057</name>
</gene>
<evidence type="ECO:0000256" key="1">
    <source>
        <dbReference type="PROSITE-ProRule" id="PRU00042"/>
    </source>
</evidence>
<proteinExistence type="predicted"/>
<dbReference type="PROSITE" id="PS00028">
    <property type="entry name" value="ZINC_FINGER_C2H2_1"/>
    <property type="match status" value="1"/>
</dbReference>
<comment type="caution">
    <text evidence="4">The sequence shown here is derived from an EMBL/GenBank/DDBJ whole genome shotgun (WGS) entry which is preliminary data.</text>
</comment>
<feature type="region of interest" description="Disordered" evidence="2">
    <location>
        <begin position="147"/>
        <end position="202"/>
    </location>
</feature>
<name>A0ABP1RX45_9HEXA</name>
<feature type="region of interest" description="Disordered" evidence="2">
    <location>
        <begin position="81"/>
        <end position="111"/>
    </location>
</feature>
<feature type="compositionally biased region" description="Low complexity" evidence="2">
    <location>
        <begin position="186"/>
        <end position="199"/>
    </location>
</feature>
<dbReference type="InterPro" id="IPR013087">
    <property type="entry name" value="Znf_C2H2_type"/>
</dbReference>
<evidence type="ECO:0000256" key="2">
    <source>
        <dbReference type="SAM" id="MobiDB-lite"/>
    </source>
</evidence>
<dbReference type="PROSITE" id="PS50157">
    <property type="entry name" value="ZINC_FINGER_C2H2_2"/>
    <property type="match status" value="1"/>
</dbReference>
<reference evidence="4 5" key="1">
    <citation type="submission" date="2024-08" db="EMBL/GenBank/DDBJ databases">
        <authorList>
            <person name="Cucini C."/>
            <person name="Frati F."/>
        </authorList>
    </citation>
    <scope>NUCLEOTIDE SEQUENCE [LARGE SCALE GENOMIC DNA]</scope>
</reference>
<accession>A0ABP1RX45</accession>
<feature type="domain" description="C2H2-type" evidence="3">
    <location>
        <begin position="373"/>
        <end position="395"/>
    </location>
</feature>
<sequence length="594" mass="66405">METPFLGMDGIRNYENEVQDEILKNAKDLNENVPAFNHAMTSNRSAFSAHQQKPSSIQLISNARKTVDEILSSRYAFKSASDPEDEVVDGGDDDGGGNSMHIKTRTKEKVTHAEEYEQVQVENDDESEDQVLLQTDTARIRKFDDVSHGGTTITSKSIREEGVLFPPYQPQNESTEGSHEDEENDSSSSPYNSQRSPTSNLVTEPVEGDEAIDANSDLEQNDNFQNLTTNLNERFLQHHLPHNLLQSRVPNFNEENASQISARNGKELEGTNSFSNLQSPTQTTVIYIPTPSPQLPLLETSLHIAAEERRPTLSPTSYGVEREKASLQHQKMGKRKVEKISSSLPPRKRIAATTWSYTTTIFKRMSRPILYRYRCTHCPAFFRRPQRIQSHSNLHLPSAYVEICRVNNCGWYVVPGEMARHYKQQHPGLQKTGEGVISKRDRLLVTRRYFQTSAAGNADPPLVPPANHPPPILVDNSRSEPLLPCIIQSEKGGTNRIIQSCTIAPPGTYRVIDGSPNGLPHQYTLSVGQLPVLEIHPRPLNLQVKEPEPPVFPPLLQPPSSPNGFGVANSEPYLAASVVLEESETRMEEVITQL</sequence>
<evidence type="ECO:0000259" key="3">
    <source>
        <dbReference type="PROSITE" id="PS50157"/>
    </source>
</evidence>